<organism evidence="2">
    <name type="scientific">marine sediment metagenome</name>
    <dbReference type="NCBI Taxonomy" id="412755"/>
    <lineage>
        <taxon>unclassified sequences</taxon>
        <taxon>metagenomes</taxon>
        <taxon>ecological metagenomes</taxon>
    </lineage>
</organism>
<dbReference type="Gene3D" id="1.20.120.330">
    <property type="entry name" value="Nucleotidyltransferases domain 2"/>
    <property type="match status" value="1"/>
</dbReference>
<evidence type="ECO:0008006" key="3">
    <source>
        <dbReference type="Google" id="ProtNLM"/>
    </source>
</evidence>
<feature type="transmembrane region" description="Helical" evidence="1">
    <location>
        <begin position="43"/>
        <end position="62"/>
    </location>
</feature>
<reference evidence="2" key="1">
    <citation type="journal article" date="2015" name="Nature">
        <title>Complex archaea that bridge the gap between prokaryotes and eukaryotes.</title>
        <authorList>
            <person name="Spang A."/>
            <person name="Saw J.H."/>
            <person name="Jorgensen S.L."/>
            <person name="Zaremba-Niedzwiedzka K."/>
            <person name="Martijn J."/>
            <person name="Lind A.E."/>
            <person name="van Eijk R."/>
            <person name="Schleper C."/>
            <person name="Guy L."/>
            <person name="Ettema T.J."/>
        </authorList>
    </citation>
    <scope>NUCLEOTIDE SEQUENCE</scope>
</reference>
<sequence length="134" mass="15656">MKFDDRYFSKFNFTEEQIDKNFKNALKDLNIAKKDKFLEVKFSYVYTAFIKAGIALLSVYQVKIKSMPGHHFKIIEKIAQILKDDSVLTLGNIMRSKRNLDFYAGGVEVTEKECSEFIKFTEKVFTKIKNIIYG</sequence>
<protein>
    <recommendedName>
        <fullName evidence="3">HEPN domain-containing protein</fullName>
    </recommendedName>
</protein>
<evidence type="ECO:0000256" key="1">
    <source>
        <dbReference type="SAM" id="Phobius"/>
    </source>
</evidence>
<evidence type="ECO:0000313" key="2">
    <source>
        <dbReference type="EMBL" id="KKL50906.1"/>
    </source>
</evidence>
<dbReference type="EMBL" id="LAZR01032432">
    <property type="protein sequence ID" value="KKL50906.1"/>
    <property type="molecule type" value="Genomic_DNA"/>
</dbReference>
<keyword evidence="1" id="KW-0472">Membrane</keyword>
<dbReference type="AlphaFoldDB" id="A0A0F9DB17"/>
<keyword evidence="1" id="KW-0812">Transmembrane</keyword>
<accession>A0A0F9DB17</accession>
<keyword evidence="1" id="KW-1133">Transmembrane helix</keyword>
<name>A0A0F9DB17_9ZZZZ</name>
<proteinExistence type="predicted"/>
<gene>
    <name evidence="2" type="ORF">LCGC14_2300810</name>
</gene>
<comment type="caution">
    <text evidence="2">The sequence shown here is derived from an EMBL/GenBank/DDBJ whole genome shotgun (WGS) entry which is preliminary data.</text>
</comment>